<dbReference type="AlphaFoldDB" id="A0A109BDN1"/>
<dbReference type="Proteomes" id="UP000059074">
    <property type="component" value="Unassembled WGS sequence"/>
</dbReference>
<keyword evidence="3" id="KW-1185">Reference proteome</keyword>
<keyword evidence="1" id="KW-0812">Transmembrane</keyword>
<dbReference type="PATRIC" id="fig|121290.4.peg.370"/>
<feature type="transmembrane region" description="Helical" evidence="1">
    <location>
        <begin position="81"/>
        <end position="98"/>
    </location>
</feature>
<feature type="transmembrane region" description="Helical" evidence="1">
    <location>
        <begin position="230"/>
        <end position="251"/>
    </location>
</feature>
<feature type="transmembrane region" description="Helical" evidence="1">
    <location>
        <begin position="257"/>
        <end position="278"/>
    </location>
</feature>
<evidence type="ECO:0000313" key="3">
    <source>
        <dbReference type="Proteomes" id="UP000059074"/>
    </source>
</evidence>
<sequence>MIQDDHLDAAIAQGIISPAQAAQLRALAASPAAAMPLAHELRDTPDPDDERFRLIGGFNDVFVTIGIVLLVSALFGLTGSIGFAIGFIFVALASAWVLSEIFISRLRLALPAIALAVMFALSGALAVRALVAMAFLVTESDTGTAGWAIFSVGLAIAAALHRWRFKVPIDTALIAAGLIGAITGSISALAPEQWKTWGPIVCAACGLAVFAFAVRIDATDPERTTRRSDVAFWLHMLAAPMIVYAASSVFVDPDAGFGAGGAVGVLALFAVFGLVALVIDRRALLVSALSYAGLAIGYLLKESVAKDMSVSLTLLGLAVLVLTLSARWRSLRRAVLDNLPLDGIRKYVPPAS</sequence>
<feature type="transmembrane region" description="Helical" evidence="1">
    <location>
        <begin position="110"/>
        <end position="137"/>
    </location>
</feature>
<feature type="transmembrane region" description="Helical" evidence="1">
    <location>
        <begin position="312"/>
        <end position="328"/>
    </location>
</feature>
<organism evidence="2 3">
    <name type="scientific">Hyphomicrobium sulfonivorans</name>
    <dbReference type="NCBI Taxonomy" id="121290"/>
    <lineage>
        <taxon>Bacteria</taxon>
        <taxon>Pseudomonadati</taxon>
        <taxon>Pseudomonadota</taxon>
        <taxon>Alphaproteobacteria</taxon>
        <taxon>Hyphomicrobiales</taxon>
        <taxon>Hyphomicrobiaceae</taxon>
        <taxon>Hyphomicrobium</taxon>
    </lineage>
</organism>
<gene>
    <name evidence="2" type="ORF">APY04_2468</name>
</gene>
<feature type="transmembrane region" description="Helical" evidence="1">
    <location>
        <begin position="283"/>
        <end position="300"/>
    </location>
</feature>
<comment type="caution">
    <text evidence="2">The sequence shown here is derived from an EMBL/GenBank/DDBJ whole genome shotgun (WGS) entry which is preliminary data.</text>
</comment>
<dbReference type="STRING" id="121290.APY04_2468"/>
<feature type="transmembrane region" description="Helical" evidence="1">
    <location>
        <begin position="172"/>
        <end position="190"/>
    </location>
</feature>
<feature type="transmembrane region" description="Helical" evidence="1">
    <location>
        <begin position="196"/>
        <end position="218"/>
    </location>
</feature>
<evidence type="ECO:0000256" key="1">
    <source>
        <dbReference type="SAM" id="Phobius"/>
    </source>
</evidence>
<accession>A0A109BDN1</accession>
<name>A0A109BDN1_HYPSL</name>
<proteinExistence type="predicted"/>
<evidence type="ECO:0000313" key="2">
    <source>
        <dbReference type="EMBL" id="KWT66272.1"/>
    </source>
</evidence>
<keyword evidence="1" id="KW-0472">Membrane</keyword>
<keyword evidence="1" id="KW-1133">Transmembrane helix</keyword>
<feature type="transmembrane region" description="Helical" evidence="1">
    <location>
        <begin position="143"/>
        <end position="160"/>
    </location>
</feature>
<reference evidence="2 3" key="1">
    <citation type="submission" date="2015-10" db="EMBL/GenBank/DDBJ databases">
        <title>Transcriptomic analysis of a linuron degrading triple-species bacterial consortium.</title>
        <authorList>
            <person name="Albers P."/>
        </authorList>
    </citation>
    <scope>NUCLEOTIDE SEQUENCE [LARGE SCALE GENOMIC DNA]</scope>
    <source>
        <strain evidence="2 3">WDL6</strain>
    </source>
</reference>
<protein>
    <submittedName>
        <fullName evidence="2">Branched-chain amino acid ABC transporter permease</fullName>
    </submittedName>
</protein>
<dbReference type="EMBL" id="LMTR01000073">
    <property type="protein sequence ID" value="KWT66272.1"/>
    <property type="molecule type" value="Genomic_DNA"/>
</dbReference>
<feature type="transmembrane region" description="Helical" evidence="1">
    <location>
        <begin position="52"/>
        <end position="75"/>
    </location>
</feature>